<feature type="compositionally biased region" description="Polar residues" evidence="1">
    <location>
        <begin position="1"/>
        <end position="17"/>
    </location>
</feature>
<dbReference type="Proteomes" id="UP000307173">
    <property type="component" value="Unassembled WGS sequence"/>
</dbReference>
<dbReference type="OrthoDB" id="1394818at2759"/>
<feature type="compositionally biased region" description="Low complexity" evidence="1">
    <location>
        <begin position="106"/>
        <end position="153"/>
    </location>
</feature>
<feature type="compositionally biased region" description="Low complexity" evidence="1">
    <location>
        <begin position="60"/>
        <end position="76"/>
    </location>
</feature>
<reference evidence="2 3" key="1">
    <citation type="journal article" date="2019" name="Front. Genet.">
        <title>Whole-Genome Sequencing of the Opportunistic Yeast Pathogen Candida inconspicua Uncovers Its Hybrid Origin.</title>
        <authorList>
            <person name="Mixao V."/>
            <person name="Hansen A.P."/>
            <person name="Saus E."/>
            <person name="Boekhout T."/>
            <person name="Lass-Florl C."/>
            <person name="Gabaldon T."/>
        </authorList>
    </citation>
    <scope>NUCLEOTIDE SEQUENCE [LARGE SCALE GENOMIC DNA]</scope>
    <source>
        <strain evidence="2 3">CBS 180</strain>
    </source>
</reference>
<dbReference type="InterPro" id="IPR019487">
    <property type="entry name" value="RAM_signalling_pathway_SOG2"/>
</dbReference>
<dbReference type="AlphaFoldDB" id="A0A4T0X594"/>
<dbReference type="STRING" id="52247.A0A4T0X594"/>
<feature type="region of interest" description="Disordered" evidence="1">
    <location>
        <begin position="686"/>
        <end position="715"/>
    </location>
</feature>
<dbReference type="EMBL" id="SELW01000193">
    <property type="protein sequence ID" value="TID30132.1"/>
    <property type="molecule type" value="Genomic_DNA"/>
</dbReference>
<feature type="compositionally biased region" description="Polar residues" evidence="1">
    <location>
        <begin position="378"/>
        <end position="391"/>
    </location>
</feature>
<dbReference type="Pfam" id="PF10428">
    <property type="entry name" value="SOG2"/>
    <property type="match status" value="1"/>
</dbReference>
<protein>
    <submittedName>
        <fullName evidence="2">Uncharacterized protein</fullName>
    </submittedName>
</protein>
<feature type="compositionally biased region" description="Polar residues" evidence="1">
    <location>
        <begin position="36"/>
        <end position="45"/>
    </location>
</feature>
<proteinExistence type="predicted"/>
<feature type="region of interest" description="Disordered" evidence="1">
    <location>
        <begin position="1"/>
        <end position="157"/>
    </location>
</feature>
<feature type="compositionally biased region" description="Low complexity" evidence="1">
    <location>
        <begin position="18"/>
        <end position="33"/>
    </location>
</feature>
<comment type="caution">
    <text evidence="2">The sequence shown here is derived from an EMBL/GenBank/DDBJ whole genome shotgun (WGS) entry which is preliminary data.</text>
</comment>
<gene>
    <name evidence="2" type="ORF">CANINC_001294</name>
</gene>
<feature type="region of interest" description="Disordered" evidence="1">
    <location>
        <begin position="365"/>
        <end position="391"/>
    </location>
</feature>
<evidence type="ECO:0000256" key="1">
    <source>
        <dbReference type="SAM" id="MobiDB-lite"/>
    </source>
</evidence>
<accession>A0A4T0X594</accession>
<organism evidence="2 3">
    <name type="scientific">Pichia inconspicua</name>
    <dbReference type="NCBI Taxonomy" id="52247"/>
    <lineage>
        <taxon>Eukaryota</taxon>
        <taxon>Fungi</taxon>
        <taxon>Dikarya</taxon>
        <taxon>Ascomycota</taxon>
        <taxon>Saccharomycotina</taxon>
        <taxon>Pichiomycetes</taxon>
        <taxon>Pichiales</taxon>
        <taxon>Pichiaceae</taxon>
        <taxon>Pichia</taxon>
    </lineage>
</organism>
<evidence type="ECO:0000313" key="2">
    <source>
        <dbReference type="EMBL" id="TID30132.1"/>
    </source>
</evidence>
<evidence type="ECO:0000313" key="3">
    <source>
        <dbReference type="Proteomes" id="UP000307173"/>
    </source>
</evidence>
<keyword evidence="3" id="KW-1185">Reference proteome</keyword>
<sequence>MSHSDLQTQAPPQSHTYLPTQPQGQQLQDQLPLRSRSYSETQRSSTRAEKRMGRLFRQNSTAATTPTLPTTTTSSTIPIYHQNNESVDPKDETFEPQPPLHHHHNQNQPSQHSQNSQHSQHSQQSQHSQSSSISSQFGSSTSTTPSINSSSNTRKFSNTQITSPEINSNYIPHVEVQQSVTSNAFTKLSTLTEIEDDKIPIQKLIELAKRFILFHRQLVNTIQMIKIDLLPISKNFDVFCAVLENVEKKLDQKEPSDITETLSSHLTVSLVNSLSDVIKFVENLKLYFKTKNLNVSNFQLRLTYYNLFSLFVELSQIVQIIIPINSNKPLFNQNLHHHQQQQQQQQIPQSQRLAKNKLTQQKNNLRQFSNKLDRQDSDPNNLPNTENTSPIDDNQIIDLIGQTIQAAQAVFSQLNNAIAKSAMMIAEDNNNNKISNENVNIDNISFKIKDLTNQCLNSMEQTKKVSVCLNMLKVPSDYNISENDLYKNIYEQTNLFLKSIINILATTKGAIDDLPALNNVRSSLSTLTRATKELTIKLESSHLKQSVLNNTPSSTTLIDQPKLSSIPSIVNIQSDHMISPPLQNPADLTSIRRANMKLRQIPEQNENSPLYLKNPMHLEINTSTTGHHSESAILPTPLSVTTPLIASIGPTVASQVLPINSPAHMNLPTQSSQSIDYNLNNLNNSTSTPVRTPQFMADGTQNEYNPFDRMFNRQQ</sequence>
<name>A0A4T0X594_9ASCO</name>